<evidence type="ECO:0000313" key="2">
    <source>
        <dbReference type="Proteomes" id="UP001197093"/>
    </source>
</evidence>
<keyword evidence="2" id="KW-1185">Reference proteome</keyword>
<accession>A0AAD4F5A6</accession>
<dbReference type="Proteomes" id="UP001197093">
    <property type="component" value="Unassembled WGS sequence"/>
</dbReference>
<gene>
    <name evidence="1" type="ORF">NEMBOFW57_003231</name>
</gene>
<dbReference type="InterPro" id="IPR029063">
    <property type="entry name" value="SAM-dependent_MTases_sf"/>
</dbReference>
<dbReference type="AlphaFoldDB" id="A0AAD4F5A6"/>
<dbReference type="SUPFAM" id="SSF53335">
    <property type="entry name" value="S-adenosyl-L-methionine-dependent methyltransferases"/>
    <property type="match status" value="1"/>
</dbReference>
<reference evidence="1" key="1">
    <citation type="submission" date="2023-02" db="EMBL/GenBank/DDBJ databases">
        <authorList>
            <person name="Palmer J.M."/>
        </authorList>
    </citation>
    <scope>NUCLEOTIDE SEQUENCE</scope>
    <source>
        <strain evidence="1">FW57</strain>
    </source>
</reference>
<organism evidence="1 2">
    <name type="scientific">Staphylotrichum longicolle</name>
    <dbReference type="NCBI Taxonomy" id="669026"/>
    <lineage>
        <taxon>Eukaryota</taxon>
        <taxon>Fungi</taxon>
        <taxon>Dikarya</taxon>
        <taxon>Ascomycota</taxon>
        <taxon>Pezizomycotina</taxon>
        <taxon>Sordariomycetes</taxon>
        <taxon>Sordariomycetidae</taxon>
        <taxon>Sordariales</taxon>
        <taxon>Chaetomiaceae</taxon>
        <taxon>Staphylotrichum</taxon>
    </lineage>
</organism>
<dbReference type="EMBL" id="JAHCVI010000001">
    <property type="protein sequence ID" value="KAG7293185.1"/>
    <property type="molecule type" value="Genomic_DNA"/>
</dbReference>
<evidence type="ECO:0000313" key="1">
    <source>
        <dbReference type="EMBL" id="KAG7293185.1"/>
    </source>
</evidence>
<dbReference type="Gene3D" id="3.40.50.150">
    <property type="entry name" value="Vaccinia Virus protein VP39"/>
    <property type="match status" value="1"/>
</dbReference>
<sequence>MSNSKYPGGVHVGIDLNYIQPEFIPANMSFLQKDIEDRWQDLEPNSWDLIHMRTLNGSIGNWPRVYAEIFRHLKPYYGYLEQVEIDWNPRFEGGVIPRDSYVVQWANELLDAMDSFGRPMRMDVELTKRRLADAGFVDIEEQCIQLPLNGWSRDAHLRDIGRWFNLGMRQTYQPLTLAPLGRGHGRTPAEVYELSEKVRHEVYSNSVHVYCTL</sequence>
<proteinExistence type="predicted"/>
<comment type="caution">
    <text evidence="1">The sequence shown here is derived from an EMBL/GenBank/DDBJ whole genome shotgun (WGS) entry which is preliminary data.</text>
</comment>
<name>A0AAD4F5A6_9PEZI</name>
<protein>
    <submittedName>
        <fullName evidence="1">Uncharacterized protein</fullName>
    </submittedName>
</protein>